<accession>K1PAY9</accession>
<organism evidence="2">
    <name type="scientific">Magallana gigas</name>
    <name type="common">Pacific oyster</name>
    <name type="synonym">Crassostrea gigas</name>
    <dbReference type="NCBI Taxonomy" id="29159"/>
    <lineage>
        <taxon>Eukaryota</taxon>
        <taxon>Metazoa</taxon>
        <taxon>Spiralia</taxon>
        <taxon>Lophotrochozoa</taxon>
        <taxon>Mollusca</taxon>
        <taxon>Bivalvia</taxon>
        <taxon>Autobranchia</taxon>
        <taxon>Pteriomorphia</taxon>
        <taxon>Ostreida</taxon>
        <taxon>Ostreoidea</taxon>
        <taxon>Ostreidae</taxon>
        <taxon>Magallana</taxon>
    </lineage>
</organism>
<evidence type="ECO:0000313" key="2">
    <source>
        <dbReference type="EMBL" id="EKC18558.1"/>
    </source>
</evidence>
<dbReference type="EMBL" id="JH818840">
    <property type="protein sequence ID" value="EKC18558.1"/>
    <property type="molecule type" value="Genomic_DNA"/>
</dbReference>
<dbReference type="AlphaFoldDB" id="K1PAY9"/>
<feature type="compositionally biased region" description="Basic residues" evidence="1">
    <location>
        <begin position="30"/>
        <end position="39"/>
    </location>
</feature>
<name>K1PAY9_MAGGI</name>
<protein>
    <submittedName>
        <fullName evidence="2">Uncharacterized protein</fullName>
    </submittedName>
</protein>
<dbReference type="HOGENOM" id="CLU_2186482_0_0_1"/>
<proteinExistence type="predicted"/>
<reference evidence="2" key="1">
    <citation type="journal article" date="2012" name="Nature">
        <title>The oyster genome reveals stress adaptation and complexity of shell formation.</title>
        <authorList>
            <person name="Zhang G."/>
            <person name="Fang X."/>
            <person name="Guo X."/>
            <person name="Li L."/>
            <person name="Luo R."/>
            <person name="Xu F."/>
            <person name="Yang P."/>
            <person name="Zhang L."/>
            <person name="Wang X."/>
            <person name="Qi H."/>
            <person name="Xiong Z."/>
            <person name="Que H."/>
            <person name="Xie Y."/>
            <person name="Holland P.W."/>
            <person name="Paps J."/>
            <person name="Zhu Y."/>
            <person name="Wu F."/>
            <person name="Chen Y."/>
            <person name="Wang J."/>
            <person name="Peng C."/>
            <person name="Meng J."/>
            <person name="Yang L."/>
            <person name="Liu J."/>
            <person name="Wen B."/>
            <person name="Zhang N."/>
            <person name="Huang Z."/>
            <person name="Zhu Q."/>
            <person name="Feng Y."/>
            <person name="Mount A."/>
            <person name="Hedgecock D."/>
            <person name="Xu Z."/>
            <person name="Liu Y."/>
            <person name="Domazet-Loso T."/>
            <person name="Du Y."/>
            <person name="Sun X."/>
            <person name="Zhang S."/>
            <person name="Liu B."/>
            <person name="Cheng P."/>
            <person name="Jiang X."/>
            <person name="Li J."/>
            <person name="Fan D."/>
            <person name="Wang W."/>
            <person name="Fu W."/>
            <person name="Wang T."/>
            <person name="Wang B."/>
            <person name="Zhang J."/>
            <person name="Peng Z."/>
            <person name="Li Y."/>
            <person name="Li N."/>
            <person name="Wang J."/>
            <person name="Chen M."/>
            <person name="He Y."/>
            <person name="Tan F."/>
            <person name="Song X."/>
            <person name="Zheng Q."/>
            <person name="Huang R."/>
            <person name="Yang H."/>
            <person name="Du X."/>
            <person name="Chen L."/>
            <person name="Yang M."/>
            <person name="Gaffney P.M."/>
            <person name="Wang S."/>
            <person name="Luo L."/>
            <person name="She Z."/>
            <person name="Ming Y."/>
            <person name="Huang W."/>
            <person name="Zhang S."/>
            <person name="Huang B."/>
            <person name="Zhang Y."/>
            <person name="Qu T."/>
            <person name="Ni P."/>
            <person name="Miao G."/>
            <person name="Wang J."/>
            <person name="Wang Q."/>
            <person name="Steinberg C.E."/>
            <person name="Wang H."/>
            <person name="Li N."/>
            <person name="Qian L."/>
            <person name="Zhang G."/>
            <person name="Li Y."/>
            <person name="Yang H."/>
            <person name="Liu X."/>
            <person name="Wang J."/>
            <person name="Yin Y."/>
            <person name="Wang J."/>
        </authorList>
    </citation>
    <scope>NUCLEOTIDE SEQUENCE [LARGE SCALE GENOMIC DNA]</scope>
    <source>
        <strain evidence="2">05x7-T-G4-1.051#20</strain>
    </source>
</reference>
<dbReference type="InParanoid" id="K1PAY9"/>
<sequence length="109" mass="12226">MSKEAAISAPGFVRSGADQKPLSSEDGGSPKRHCAKRTANKKEEGFTSALIGPYQVNAEDIKSLDGSNWITDQKEMSLIRQEIKEEIFRGNICFFFSPLSTLIFRNWRL</sequence>
<feature type="region of interest" description="Disordered" evidence="1">
    <location>
        <begin position="1"/>
        <end position="41"/>
    </location>
</feature>
<gene>
    <name evidence="2" type="ORF">CGI_10011805</name>
</gene>
<evidence type="ECO:0000256" key="1">
    <source>
        <dbReference type="SAM" id="MobiDB-lite"/>
    </source>
</evidence>